<comment type="caution">
    <text evidence="5">The sequence shown here is derived from an EMBL/GenBank/DDBJ whole genome shotgun (WGS) entry which is preliminary data.</text>
</comment>
<keyword evidence="2" id="KW-0238">DNA-binding</keyword>
<dbReference type="Pfam" id="PF00196">
    <property type="entry name" value="GerE"/>
    <property type="match status" value="1"/>
</dbReference>
<dbReference type="EMBL" id="JAIGNQ010000002">
    <property type="protein sequence ID" value="MBX7488092.1"/>
    <property type="molecule type" value="Genomic_DNA"/>
</dbReference>
<protein>
    <submittedName>
        <fullName evidence="5">LuxR family transcriptional regulator</fullName>
    </submittedName>
</protein>
<dbReference type="Gene3D" id="1.10.10.10">
    <property type="entry name" value="Winged helix-like DNA-binding domain superfamily/Winged helix DNA-binding domain"/>
    <property type="match status" value="1"/>
</dbReference>
<dbReference type="Pfam" id="PF03472">
    <property type="entry name" value="Autoind_bind"/>
    <property type="match status" value="1"/>
</dbReference>
<name>A0ABS7JDI0_9SPHN</name>
<dbReference type="InterPro" id="IPR036693">
    <property type="entry name" value="TF_LuxR_autoind-bd_dom_sf"/>
</dbReference>
<dbReference type="Proteomes" id="UP000776651">
    <property type="component" value="Unassembled WGS sequence"/>
</dbReference>
<proteinExistence type="predicted"/>
<organism evidence="5 6">
    <name type="scientific">Qipengyuania pacifica</name>
    <dbReference type="NCBI Taxonomy" id="2860199"/>
    <lineage>
        <taxon>Bacteria</taxon>
        <taxon>Pseudomonadati</taxon>
        <taxon>Pseudomonadota</taxon>
        <taxon>Alphaproteobacteria</taxon>
        <taxon>Sphingomonadales</taxon>
        <taxon>Erythrobacteraceae</taxon>
        <taxon>Qipengyuania</taxon>
    </lineage>
</organism>
<evidence type="ECO:0000259" key="4">
    <source>
        <dbReference type="PROSITE" id="PS50043"/>
    </source>
</evidence>
<dbReference type="InterPro" id="IPR036388">
    <property type="entry name" value="WH-like_DNA-bd_sf"/>
</dbReference>
<reference evidence="5 6" key="1">
    <citation type="submission" date="2021-08" db="EMBL/GenBank/DDBJ databases">
        <title>Comparative Genomics Analysis of the Genus Qipengyuania Reveals Extensive Genetic Diversity and Metabolic Versatility, Including the Description of Fifteen Novel Species.</title>
        <authorList>
            <person name="Liu Y."/>
        </authorList>
    </citation>
    <scope>NUCLEOTIDE SEQUENCE [LARGE SCALE GENOMIC DNA]</scope>
    <source>
        <strain evidence="5 6">GH25</strain>
    </source>
</reference>
<dbReference type="SUPFAM" id="SSF75516">
    <property type="entry name" value="Pheromone-binding domain of LuxR-like quorum-sensing transcription factors"/>
    <property type="match status" value="1"/>
</dbReference>
<dbReference type="InterPro" id="IPR000792">
    <property type="entry name" value="Tscrpt_reg_LuxR_C"/>
</dbReference>
<evidence type="ECO:0000313" key="5">
    <source>
        <dbReference type="EMBL" id="MBX7488092.1"/>
    </source>
</evidence>
<dbReference type="SUPFAM" id="SSF46894">
    <property type="entry name" value="C-terminal effector domain of the bipartite response regulators"/>
    <property type="match status" value="1"/>
</dbReference>
<keyword evidence="3" id="KW-0804">Transcription</keyword>
<evidence type="ECO:0000313" key="6">
    <source>
        <dbReference type="Proteomes" id="UP000776651"/>
    </source>
</evidence>
<dbReference type="PROSITE" id="PS00622">
    <property type="entry name" value="HTH_LUXR_1"/>
    <property type="match status" value="1"/>
</dbReference>
<dbReference type="PROSITE" id="PS50043">
    <property type="entry name" value="HTH_LUXR_2"/>
    <property type="match status" value="1"/>
</dbReference>
<gene>
    <name evidence="5" type="ORF">K3177_06175</name>
</gene>
<dbReference type="InterPro" id="IPR005143">
    <property type="entry name" value="TF_LuxR_autoind-bd_dom"/>
</dbReference>
<keyword evidence="1" id="KW-0805">Transcription regulation</keyword>
<accession>A0ABS7JDI0</accession>
<sequence length="232" mass="25838">MIELLKRIKACADRDSLLDMLGAHFREQGFEGFGYMVPSTEEPGAMVFELRGLPEAWRNIYRDEGLSKSDPFPQYVARHRHPIQLSDVWKSGTLTPAEREFVGRARAGGITDGFLIPTFGSHQQMGIFALGQVTSPEVLQRADIDELQAIMQAAHTQLDRINQQGVFPRLAPREVEILHWIAHGKTNSEIASILNIGLPTVSTYIQRLFAKLEVNDRSAAAVKGVKFGIISV</sequence>
<dbReference type="PANTHER" id="PTHR44688:SF16">
    <property type="entry name" value="DNA-BINDING TRANSCRIPTIONAL ACTIVATOR DEVR_DOSR"/>
    <property type="match status" value="1"/>
</dbReference>
<dbReference type="CDD" id="cd06170">
    <property type="entry name" value="LuxR_C_like"/>
    <property type="match status" value="1"/>
</dbReference>
<evidence type="ECO:0000256" key="2">
    <source>
        <dbReference type="ARBA" id="ARBA00023125"/>
    </source>
</evidence>
<keyword evidence="6" id="KW-1185">Reference proteome</keyword>
<dbReference type="PANTHER" id="PTHR44688">
    <property type="entry name" value="DNA-BINDING TRANSCRIPTIONAL ACTIVATOR DEVR_DOSR"/>
    <property type="match status" value="1"/>
</dbReference>
<feature type="domain" description="HTH luxR-type" evidence="4">
    <location>
        <begin position="163"/>
        <end position="228"/>
    </location>
</feature>
<evidence type="ECO:0000256" key="3">
    <source>
        <dbReference type="ARBA" id="ARBA00023163"/>
    </source>
</evidence>
<dbReference type="PRINTS" id="PR00038">
    <property type="entry name" value="HTHLUXR"/>
</dbReference>
<dbReference type="SMART" id="SM00421">
    <property type="entry name" value="HTH_LUXR"/>
    <property type="match status" value="1"/>
</dbReference>
<dbReference type="Gene3D" id="3.30.450.80">
    <property type="entry name" value="Transcription factor LuxR-like, autoinducer-binding domain"/>
    <property type="match status" value="1"/>
</dbReference>
<evidence type="ECO:0000256" key="1">
    <source>
        <dbReference type="ARBA" id="ARBA00023015"/>
    </source>
</evidence>
<dbReference type="RefSeq" id="WP_221597589.1">
    <property type="nucleotide sequence ID" value="NZ_JAIGNQ010000002.1"/>
</dbReference>
<dbReference type="InterPro" id="IPR016032">
    <property type="entry name" value="Sig_transdc_resp-reg_C-effctor"/>
</dbReference>